<evidence type="ECO:0000256" key="1">
    <source>
        <dbReference type="ARBA" id="ARBA00023015"/>
    </source>
</evidence>
<keyword evidence="1" id="KW-0805">Transcription regulation</keyword>
<dbReference type="InterPro" id="IPR016032">
    <property type="entry name" value="Sig_transdc_resp-reg_C-effctor"/>
</dbReference>
<evidence type="ECO:0000313" key="5">
    <source>
        <dbReference type="EMBL" id="MQA55645.1"/>
    </source>
</evidence>
<dbReference type="InterPro" id="IPR036388">
    <property type="entry name" value="WH-like_DNA-bd_sf"/>
</dbReference>
<evidence type="ECO:0000256" key="3">
    <source>
        <dbReference type="ARBA" id="ARBA00023163"/>
    </source>
</evidence>
<evidence type="ECO:0000256" key="2">
    <source>
        <dbReference type="ARBA" id="ARBA00023125"/>
    </source>
</evidence>
<evidence type="ECO:0000313" key="6">
    <source>
        <dbReference type="Proteomes" id="UP000486534"/>
    </source>
</evidence>
<dbReference type="Pfam" id="PF00196">
    <property type="entry name" value="GerE"/>
    <property type="match status" value="1"/>
</dbReference>
<dbReference type="GO" id="GO:0003677">
    <property type="term" value="F:DNA binding"/>
    <property type="evidence" value="ECO:0007669"/>
    <property type="project" value="UniProtKB-KW"/>
</dbReference>
<accession>A0A7X1PQX5</accession>
<dbReference type="AlphaFoldDB" id="A0A7X1PQX5"/>
<protein>
    <submittedName>
        <fullName evidence="5">LuxR family transcriptional regulator</fullName>
    </submittedName>
</protein>
<keyword evidence="3" id="KW-0804">Transcription</keyword>
<dbReference type="Proteomes" id="UP000486534">
    <property type="component" value="Unassembled WGS sequence"/>
</dbReference>
<dbReference type="SMART" id="SM00421">
    <property type="entry name" value="HTH_LUXR"/>
    <property type="match status" value="1"/>
</dbReference>
<gene>
    <name evidence="5" type="ORF">GDH07_20210</name>
</gene>
<comment type="caution">
    <text evidence="5">The sequence shown here is derived from an EMBL/GenBank/DDBJ whole genome shotgun (WGS) entry which is preliminary data.</text>
</comment>
<feature type="domain" description="HTH luxR-type" evidence="4">
    <location>
        <begin position="218"/>
        <end position="283"/>
    </location>
</feature>
<dbReference type="PANTHER" id="PTHR44688">
    <property type="entry name" value="DNA-BINDING TRANSCRIPTIONAL ACTIVATOR DEVR_DOSR"/>
    <property type="match status" value="1"/>
</dbReference>
<dbReference type="PRINTS" id="PR00038">
    <property type="entry name" value="HTHLUXR"/>
</dbReference>
<dbReference type="RefSeq" id="WP_103326673.1">
    <property type="nucleotide sequence ID" value="NZ_JBLAVA010000003.1"/>
</dbReference>
<dbReference type="PROSITE" id="PS50043">
    <property type="entry name" value="HTH_LUXR_2"/>
    <property type="match status" value="1"/>
</dbReference>
<proteinExistence type="predicted"/>
<evidence type="ECO:0000259" key="4">
    <source>
        <dbReference type="PROSITE" id="PS50043"/>
    </source>
</evidence>
<name>A0A7X1PQX5_9PSED</name>
<reference evidence="5 6" key="1">
    <citation type="submission" date="2019-10" db="EMBL/GenBank/DDBJ databases">
        <title>Pseudomonas dajingensis sp. nov., isolated from the profound head ulcers of farmed Murray cod (Maccullochella peelii peelii).</title>
        <authorList>
            <person name="Liu Y."/>
        </authorList>
    </citation>
    <scope>NUCLEOTIDE SEQUENCE [LARGE SCALE GENOMIC DNA]</scope>
    <source>
        <strain evidence="5 6">MC042</strain>
    </source>
</reference>
<keyword evidence="2" id="KW-0238">DNA-binding</keyword>
<dbReference type="InterPro" id="IPR000792">
    <property type="entry name" value="Tscrpt_reg_LuxR_C"/>
</dbReference>
<dbReference type="EMBL" id="WHUV01000003">
    <property type="protein sequence ID" value="MQA55645.1"/>
    <property type="molecule type" value="Genomic_DNA"/>
</dbReference>
<dbReference type="SUPFAM" id="SSF46894">
    <property type="entry name" value="C-terminal effector domain of the bipartite response regulators"/>
    <property type="match status" value="1"/>
</dbReference>
<dbReference type="PANTHER" id="PTHR44688:SF16">
    <property type="entry name" value="DNA-BINDING TRANSCRIPTIONAL ACTIVATOR DEVR_DOSR"/>
    <property type="match status" value="1"/>
</dbReference>
<sequence>MSSIMSSYEKMKALVSLREWHANLSAVIEAVGSDDFVERLVHALSTVAVIQSTQFVLEIQSRAPVLLYESGIPQQKYESLINRYFAAGYMLDPMCLAVKSGIAQGFYHLSEACPDDFFSSEYYKNYYLGNGVKEDCFYVIDLDPATKLTLCFFQGKTGETFDYLQLEFLRSVEPLVRSLVLLHWQGQPAILSEQQGPCEAFDVQEQGISRDHISEAFKPFGNGALTEREKDVAHLILCGHSTKSAANTLKVGLETIRMHRKNLYAKLQINTQAELFALFLKSFATR</sequence>
<organism evidence="5 6">
    <name type="scientific">Pseudomonas piscis</name>
    <dbReference type="NCBI Taxonomy" id="2614538"/>
    <lineage>
        <taxon>Bacteria</taxon>
        <taxon>Pseudomonadati</taxon>
        <taxon>Pseudomonadota</taxon>
        <taxon>Gammaproteobacteria</taxon>
        <taxon>Pseudomonadales</taxon>
        <taxon>Pseudomonadaceae</taxon>
        <taxon>Pseudomonas</taxon>
    </lineage>
</organism>
<dbReference type="Gene3D" id="1.10.10.10">
    <property type="entry name" value="Winged helix-like DNA-binding domain superfamily/Winged helix DNA-binding domain"/>
    <property type="match status" value="1"/>
</dbReference>
<dbReference type="GO" id="GO:0006355">
    <property type="term" value="P:regulation of DNA-templated transcription"/>
    <property type="evidence" value="ECO:0007669"/>
    <property type="project" value="InterPro"/>
</dbReference>